<feature type="transmembrane region" description="Helical" evidence="1">
    <location>
        <begin position="67"/>
        <end position="85"/>
    </location>
</feature>
<dbReference type="RefSeq" id="WP_345720031.1">
    <property type="nucleotide sequence ID" value="NZ_BAABRU010000001.1"/>
</dbReference>
<evidence type="ECO:0000313" key="4">
    <source>
        <dbReference type="Proteomes" id="UP001428290"/>
    </source>
</evidence>
<accession>A0ABP9WT56</accession>
<dbReference type="InterPro" id="IPR054331">
    <property type="entry name" value="LiaF_TM"/>
</dbReference>
<feature type="domain" description="LiaF transmembrane" evidence="2">
    <location>
        <begin position="14"/>
        <end position="81"/>
    </location>
</feature>
<proteinExistence type="predicted"/>
<organism evidence="3 4">
    <name type="scientific">Herpetosiphon gulosus</name>
    <dbReference type="NCBI Taxonomy" id="1973496"/>
    <lineage>
        <taxon>Bacteria</taxon>
        <taxon>Bacillati</taxon>
        <taxon>Chloroflexota</taxon>
        <taxon>Chloroflexia</taxon>
        <taxon>Herpetosiphonales</taxon>
        <taxon>Herpetosiphonaceae</taxon>
        <taxon>Herpetosiphon</taxon>
    </lineage>
</organism>
<protein>
    <recommendedName>
        <fullName evidence="2">LiaF transmembrane domain-containing protein</fullName>
    </recommendedName>
</protein>
<keyword evidence="4" id="KW-1185">Reference proteome</keyword>
<feature type="transmembrane region" description="Helical" evidence="1">
    <location>
        <begin position="12"/>
        <end position="33"/>
    </location>
</feature>
<feature type="transmembrane region" description="Helical" evidence="1">
    <location>
        <begin position="45"/>
        <end position="60"/>
    </location>
</feature>
<gene>
    <name evidence="3" type="ORF">Hgul01_00153</name>
</gene>
<dbReference type="Proteomes" id="UP001428290">
    <property type="component" value="Unassembled WGS sequence"/>
</dbReference>
<sequence>MTVATEQVQRRSLFWPCLLIGLGLLGALSAINLFDASLFDLLDEFWPVLLIGAGLDLLVARNRPRFGIGLAMIVLMIMGAYSLTYTEPNYEIYSEAFAAPQMARVVVNERGSTLEIKPEILDGQTSIAGVVQATNIGLRELNPDSEHISIVLGQDEPFGGNKGPQTILVSMNHPVDFDWDLRDVTLNADLSTLQIGRVDAELDAGSAVISLAERGEYHFNIDATTLELSLPLNIPVRIQRDDNATAFNLNRDLNIQQVDDDLYRSPDWEATPEEYRLDIYLSGSASSITIK</sequence>
<dbReference type="EMBL" id="BAABRU010000001">
    <property type="protein sequence ID" value="GAA5526381.1"/>
    <property type="molecule type" value="Genomic_DNA"/>
</dbReference>
<comment type="caution">
    <text evidence="3">The sequence shown here is derived from an EMBL/GenBank/DDBJ whole genome shotgun (WGS) entry which is preliminary data.</text>
</comment>
<evidence type="ECO:0000256" key="1">
    <source>
        <dbReference type="SAM" id="Phobius"/>
    </source>
</evidence>
<evidence type="ECO:0000259" key="2">
    <source>
        <dbReference type="Pfam" id="PF22570"/>
    </source>
</evidence>
<dbReference type="Pfam" id="PF22570">
    <property type="entry name" value="LiaF-TM"/>
    <property type="match status" value="1"/>
</dbReference>
<keyword evidence="1" id="KW-1133">Transmembrane helix</keyword>
<keyword evidence="1" id="KW-0812">Transmembrane</keyword>
<evidence type="ECO:0000313" key="3">
    <source>
        <dbReference type="EMBL" id="GAA5526381.1"/>
    </source>
</evidence>
<reference evidence="3 4" key="1">
    <citation type="submission" date="2024-02" db="EMBL/GenBank/DDBJ databases">
        <title>Herpetosiphon gulosus NBRC 112829.</title>
        <authorList>
            <person name="Ichikawa N."/>
            <person name="Katano-Makiyama Y."/>
            <person name="Hidaka K."/>
        </authorList>
    </citation>
    <scope>NUCLEOTIDE SEQUENCE [LARGE SCALE GENOMIC DNA]</scope>
    <source>
        <strain evidence="3 4">NBRC 112829</strain>
    </source>
</reference>
<keyword evidence="1" id="KW-0472">Membrane</keyword>
<name>A0ABP9WT56_9CHLR</name>